<evidence type="ECO:0000256" key="1">
    <source>
        <dbReference type="SAM" id="MobiDB-lite"/>
    </source>
</evidence>
<dbReference type="HOGENOM" id="CLU_079440_1_0_1"/>
<reference evidence="2 3" key="1">
    <citation type="submission" date="2014-04" db="EMBL/GenBank/DDBJ databases">
        <title>Evolutionary Origins and Diversification of the Mycorrhizal Mutualists.</title>
        <authorList>
            <consortium name="DOE Joint Genome Institute"/>
            <consortium name="Mycorrhizal Genomics Consortium"/>
            <person name="Kohler A."/>
            <person name="Kuo A."/>
            <person name="Nagy L.G."/>
            <person name="Floudas D."/>
            <person name="Copeland A."/>
            <person name="Barry K.W."/>
            <person name="Cichocki N."/>
            <person name="Veneault-Fourrey C."/>
            <person name="LaButti K."/>
            <person name="Lindquist E.A."/>
            <person name="Lipzen A."/>
            <person name="Lundell T."/>
            <person name="Morin E."/>
            <person name="Murat C."/>
            <person name="Riley R."/>
            <person name="Ohm R."/>
            <person name="Sun H."/>
            <person name="Tunlid A."/>
            <person name="Henrissat B."/>
            <person name="Grigoriev I.V."/>
            <person name="Hibbett D.S."/>
            <person name="Martin F."/>
        </authorList>
    </citation>
    <scope>NUCLEOTIDE SEQUENCE [LARGE SCALE GENOMIC DNA]</scope>
    <source>
        <strain evidence="2 3">FD-317 M1</strain>
    </source>
</reference>
<dbReference type="AlphaFoldDB" id="A0A0D0CGV4"/>
<keyword evidence="3" id="KW-1185">Reference proteome</keyword>
<sequence length="233" mass="25827">MPPSRNTGSTSGSSSIASSMSTSRNASTGSRPRQPRNAFERALQKLPQQSIPDSLYSTDEDLASIYTALGCPPQAPSEFRKFYNERWDKIFNDAGRDTIIALGFKPQKGDPIHVIEIPGSKYSIRLWDGGLEAQGQYCLDFIDTCTGKAINSPDRWVLHAKAPNGTLPYVAPLISWEEAWKVPKGEIPPGEERFSIMEGSMCGLERPECESFWFRVPNSESIVLPVPKQAFAR</sequence>
<protein>
    <submittedName>
        <fullName evidence="2">Uncharacterized protein</fullName>
    </submittedName>
</protein>
<evidence type="ECO:0000313" key="3">
    <source>
        <dbReference type="Proteomes" id="UP000053593"/>
    </source>
</evidence>
<name>A0A0D0CGV4_9AGAR</name>
<accession>A0A0D0CGV4</accession>
<feature type="region of interest" description="Disordered" evidence="1">
    <location>
        <begin position="1"/>
        <end position="54"/>
    </location>
</feature>
<evidence type="ECO:0000313" key="2">
    <source>
        <dbReference type="EMBL" id="KIK57427.1"/>
    </source>
</evidence>
<feature type="compositionally biased region" description="Low complexity" evidence="1">
    <location>
        <begin position="1"/>
        <end position="30"/>
    </location>
</feature>
<organism evidence="2 3">
    <name type="scientific">Collybiopsis luxurians FD-317 M1</name>
    <dbReference type="NCBI Taxonomy" id="944289"/>
    <lineage>
        <taxon>Eukaryota</taxon>
        <taxon>Fungi</taxon>
        <taxon>Dikarya</taxon>
        <taxon>Basidiomycota</taxon>
        <taxon>Agaricomycotina</taxon>
        <taxon>Agaricomycetes</taxon>
        <taxon>Agaricomycetidae</taxon>
        <taxon>Agaricales</taxon>
        <taxon>Marasmiineae</taxon>
        <taxon>Omphalotaceae</taxon>
        <taxon>Collybiopsis</taxon>
        <taxon>Collybiopsis luxurians</taxon>
    </lineage>
</organism>
<gene>
    <name evidence="2" type="ORF">GYMLUDRAFT_247064</name>
</gene>
<dbReference type="OrthoDB" id="2970807at2759"/>
<dbReference type="Proteomes" id="UP000053593">
    <property type="component" value="Unassembled WGS sequence"/>
</dbReference>
<dbReference type="EMBL" id="KN834791">
    <property type="protein sequence ID" value="KIK57427.1"/>
    <property type="molecule type" value="Genomic_DNA"/>
</dbReference>
<proteinExistence type="predicted"/>